<proteinExistence type="predicted"/>
<sequence length="221" mass="23566">MVVSDTSMPADLLAHALAAKGFMPEDEGLLLHRVACERLTHGPALEVGTYCGKSAIYLGAAAREVGGTVFTVDHHRGSEENQAGWEHHDASLVDPETGLMDTLPVFRRTIAAAGLEDQLVAVLGRSTTVAALWRTPLAMLFIDGGHAEVAAQDDYTGWAHWVMPGGSLVIHDVFEHPADGGQAPFHVFRRALDSGAFVEVDTLGSMRVLRRLTGDAGHPVG</sequence>
<dbReference type="Proteomes" id="UP000198649">
    <property type="component" value="Unassembled WGS sequence"/>
</dbReference>
<keyword evidence="1" id="KW-0489">Methyltransferase</keyword>
<dbReference type="GO" id="GO:0008168">
    <property type="term" value="F:methyltransferase activity"/>
    <property type="evidence" value="ECO:0007669"/>
    <property type="project" value="UniProtKB-KW"/>
</dbReference>
<dbReference type="STRING" id="1005945.SAMN05216561_105198"/>
<dbReference type="EMBL" id="FOQG01000005">
    <property type="protein sequence ID" value="SFI15805.1"/>
    <property type="molecule type" value="Genomic_DNA"/>
</dbReference>
<protein>
    <submittedName>
        <fullName evidence="1">Methyltransferase domain-containing protein</fullName>
    </submittedName>
</protein>
<name>A0A1I3FX94_9ACTN</name>
<accession>A0A1I3FX94</accession>
<keyword evidence="1" id="KW-0808">Transferase</keyword>
<dbReference type="SUPFAM" id="SSF53335">
    <property type="entry name" value="S-adenosyl-L-methionine-dependent methyltransferases"/>
    <property type="match status" value="1"/>
</dbReference>
<evidence type="ECO:0000313" key="1">
    <source>
        <dbReference type="EMBL" id="SFI15805.1"/>
    </source>
</evidence>
<dbReference type="Pfam" id="PF13578">
    <property type="entry name" value="Methyltransf_24"/>
    <property type="match status" value="1"/>
</dbReference>
<reference evidence="1 2" key="1">
    <citation type="submission" date="2016-10" db="EMBL/GenBank/DDBJ databases">
        <authorList>
            <person name="de Groot N.N."/>
        </authorList>
    </citation>
    <scope>NUCLEOTIDE SEQUENCE [LARGE SCALE GENOMIC DNA]</scope>
    <source>
        <strain evidence="1 2">CGMCC 1.11156</strain>
    </source>
</reference>
<evidence type="ECO:0000313" key="2">
    <source>
        <dbReference type="Proteomes" id="UP000198649"/>
    </source>
</evidence>
<dbReference type="InterPro" id="IPR029063">
    <property type="entry name" value="SAM-dependent_MTases_sf"/>
</dbReference>
<organism evidence="1 2">
    <name type="scientific">Nocardioides psychrotolerans</name>
    <dbReference type="NCBI Taxonomy" id="1005945"/>
    <lineage>
        <taxon>Bacteria</taxon>
        <taxon>Bacillati</taxon>
        <taxon>Actinomycetota</taxon>
        <taxon>Actinomycetes</taxon>
        <taxon>Propionibacteriales</taxon>
        <taxon>Nocardioidaceae</taxon>
        <taxon>Nocardioides</taxon>
    </lineage>
</organism>
<keyword evidence="2" id="KW-1185">Reference proteome</keyword>
<dbReference type="AlphaFoldDB" id="A0A1I3FX94"/>
<gene>
    <name evidence="1" type="ORF">SAMN05216561_105198</name>
</gene>
<dbReference type="GO" id="GO:0032259">
    <property type="term" value="P:methylation"/>
    <property type="evidence" value="ECO:0007669"/>
    <property type="project" value="UniProtKB-KW"/>
</dbReference>
<dbReference type="Gene3D" id="3.40.50.150">
    <property type="entry name" value="Vaccinia Virus protein VP39"/>
    <property type="match status" value="1"/>
</dbReference>